<evidence type="ECO:0000259" key="3">
    <source>
        <dbReference type="PROSITE" id="PS50020"/>
    </source>
</evidence>
<dbReference type="OMA" id="AHEMGAM"/>
<dbReference type="Pfam" id="PF01846">
    <property type="entry name" value="FF"/>
    <property type="match status" value="2"/>
</dbReference>
<dbReference type="GO" id="GO:0003723">
    <property type="term" value="F:RNA binding"/>
    <property type="evidence" value="ECO:0000318"/>
    <property type="project" value="GO_Central"/>
</dbReference>
<dbReference type="FunFam" id="1.10.10.440:FF:000021">
    <property type="entry name" value="pre-mRNA-processing protein 40C isoform X1"/>
    <property type="match status" value="1"/>
</dbReference>
<keyword evidence="6" id="KW-1185">Reference proteome</keyword>
<dbReference type="SUPFAM" id="SSF51045">
    <property type="entry name" value="WW domain"/>
    <property type="match status" value="2"/>
</dbReference>
<dbReference type="STRING" id="13333.W1PN28"/>
<dbReference type="SMART" id="SM00441">
    <property type="entry name" value="FF"/>
    <property type="match status" value="2"/>
</dbReference>
<feature type="compositionally biased region" description="Polar residues" evidence="2">
    <location>
        <begin position="616"/>
        <end position="635"/>
    </location>
</feature>
<dbReference type="PROSITE" id="PS50020">
    <property type="entry name" value="WW_DOMAIN_2"/>
    <property type="match status" value="2"/>
</dbReference>
<evidence type="ECO:0000256" key="2">
    <source>
        <dbReference type="SAM" id="MobiDB-lite"/>
    </source>
</evidence>
<dbReference type="Pfam" id="PF00397">
    <property type="entry name" value="WW"/>
    <property type="match status" value="1"/>
</dbReference>
<dbReference type="InterPro" id="IPR045148">
    <property type="entry name" value="TCRG1-like"/>
</dbReference>
<dbReference type="PROSITE" id="PS51676">
    <property type="entry name" value="FF"/>
    <property type="match status" value="1"/>
</dbReference>
<evidence type="ECO:0008006" key="7">
    <source>
        <dbReference type="Google" id="ProtNLM"/>
    </source>
</evidence>
<dbReference type="SUPFAM" id="SSF81698">
    <property type="entry name" value="FF domain"/>
    <property type="match status" value="2"/>
</dbReference>
<feature type="compositionally biased region" description="Low complexity" evidence="2">
    <location>
        <begin position="115"/>
        <end position="128"/>
    </location>
</feature>
<feature type="compositionally biased region" description="Pro residues" evidence="2">
    <location>
        <begin position="264"/>
        <end position="284"/>
    </location>
</feature>
<dbReference type="AlphaFoldDB" id="W1PN28"/>
<feature type="region of interest" description="Disordered" evidence="2">
    <location>
        <begin position="562"/>
        <end position="586"/>
    </location>
</feature>
<feature type="compositionally biased region" description="Low complexity" evidence="2">
    <location>
        <begin position="187"/>
        <end position="202"/>
    </location>
</feature>
<dbReference type="Gramene" id="ERN09468">
    <property type="protein sequence ID" value="ERN09468"/>
    <property type="gene ID" value="AMTR_s00029p00102340"/>
</dbReference>
<feature type="compositionally biased region" description="Pro residues" evidence="2">
    <location>
        <begin position="33"/>
        <end position="42"/>
    </location>
</feature>
<dbReference type="Proteomes" id="UP000017836">
    <property type="component" value="Unassembled WGS sequence"/>
</dbReference>
<feature type="compositionally biased region" description="Low complexity" evidence="2">
    <location>
        <begin position="225"/>
        <end position="263"/>
    </location>
</feature>
<gene>
    <name evidence="5" type="ORF">AMTR_s00029p00102340</name>
</gene>
<dbReference type="PANTHER" id="PTHR15377">
    <property type="entry name" value="TRANSCRIPTION ELONGATION REGULATOR 1"/>
    <property type="match status" value="1"/>
</dbReference>
<feature type="region of interest" description="Disordered" evidence="2">
    <location>
        <begin position="1"/>
        <end position="56"/>
    </location>
</feature>
<feature type="compositionally biased region" description="Polar residues" evidence="2">
    <location>
        <begin position="73"/>
        <end position="96"/>
    </location>
</feature>
<dbReference type="PANTHER" id="PTHR15377:SF3">
    <property type="entry name" value="WW DOMAIN-CONTAINING PROTEIN"/>
    <property type="match status" value="1"/>
</dbReference>
<keyword evidence="1" id="KW-0677">Repeat</keyword>
<dbReference type="Gene3D" id="1.10.10.440">
    <property type="entry name" value="FF domain"/>
    <property type="match status" value="2"/>
</dbReference>
<accession>W1PN28</accession>
<feature type="compositionally biased region" description="Low complexity" evidence="2">
    <location>
        <begin position="566"/>
        <end position="577"/>
    </location>
</feature>
<dbReference type="InterPro" id="IPR002713">
    <property type="entry name" value="FF_domain"/>
</dbReference>
<dbReference type="GO" id="GO:0005685">
    <property type="term" value="C:U1 snRNP"/>
    <property type="evidence" value="ECO:0000318"/>
    <property type="project" value="GO_Central"/>
</dbReference>
<dbReference type="Gene3D" id="2.20.70.10">
    <property type="match status" value="2"/>
</dbReference>
<dbReference type="GO" id="GO:0000398">
    <property type="term" value="P:mRNA splicing, via spliceosome"/>
    <property type="evidence" value="ECO:0000318"/>
    <property type="project" value="GO_Central"/>
</dbReference>
<dbReference type="InterPro" id="IPR036517">
    <property type="entry name" value="FF_domain_sf"/>
</dbReference>
<evidence type="ECO:0000313" key="5">
    <source>
        <dbReference type="EMBL" id="ERN09468.1"/>
    </source>
</evidence>
<evidence type="ECO:0000313" key="6">
    <source>
        <dbReference type="Proteomes" id="UP000017836"/>
    </source>
</evidence>
<feature type="domain" description="WW" evidence="3">
    <location>
        <begin position="507"/>
        <end position="540"/>
    </location>
</feature>
<dbReference type="InterPro" id="IPR001202">
    <property type="entry name" value="WW_dom"/>
</dbReference>
<dbReference type="CDD" id="cd00201">
    <property type="entry name" value="WW"/>
    <property type="match status" value="2"/>
</dbReference>
<dbReference type="EMBL" id="KI392980">
    <property type="protein sequence ID" value="ERN09468.1"/>
    <property type="molecule type" value="Genomic_DNA"/>
</dbReference>
<feature type="region of interest" description="Disordered" evidence="2">
    <location>
        <begin position="68"/>
        <end position="291"/>
    </location>
</feature>
<name>W1PN28_AMBTC</name>
<evidence type="ECO:0000256" key="1">
    <source>
        <dbReference type="ARBA" id="ARBA00022737"/>
    </source>
</evidence>
<feature type="compositionally biased region" description="Basic and acidic residues" evidence="2">
    <location>
        <begin position="436"/>
        <end position="451"/>
    </location>
</feature>
<proteinExistence type="predicted"/>
<feature type="region of interest" description="Disordered" evidence="2">
    <location>
        <begin position="427"/>
        <end position="457"/>
    </location>
</feature>
<dbReference type="SMART" id="SM00456">
    <property type="entry name" value="WW"/>
    <property type="match status" value="2"/>
</dbReference>
<dbReference type="eggNOG" id="KOG0155">
    <property type="taxonomic scope" value="Eukaryota"/>
</dbReference>
<dbReference type="GO" id="GO:0070063">
    <property type="term" value="F:RNA polymerase binding"/>
    <property type="evidence" value="ECO:0007669"/>
    <property type="project" value="InterPro"/>
</dbReference>
<feature type="domain" description="FF" evidence="4">
    <location>
        <begin position="681"/>
        <end position="735"/>
    </location>
</feature>
<dbReference type="HOGENOM" id="CLU_004993_1_0_1"/>
<organism evidence="5 6">
    <name type="scientific">Amborella trichopoda</name>
    <dbReference type="NCBI Taxonomy" id="13333"/>
    <lineage>
        <taxon>Eukaryota</taxon>
        <taxon>Viridiplantae</taxon>
        <taxon>Streptophyta</taxon>
        <taxon>Embryophyta</taxon>
        <taxon>Tracheophyta</taxon>
        <taxon>Spermatophyta</taxon>
        <taxon>Magnoliopsida</taxon>
        <taxon>Amborellales</taxon>
        <taxon>Amborellaceae</taxon>
        <taxon>Amborella</taxon>
    </lineage>
</organism>
<feature type="domain" description="WW" evidence="3">
    <location>
        <begin position="461"/>
        <end position="488"/>
    </location>
</feature>
<dbReference type="GO" id="GO:0071004">
    <property type="term" value="C:U2-type prespliceosome"/>
    <property type="evidence" value="ECO:0000318"/>
    <property type="project" value="GO_Central"/>
</dbReference>
<evidence type="ECO:0000259" key="4">
    <source>
        <dbReference type="PROSITE" id="PS51676"/>
    </source>
</evidence>
<sequence length="808" mass="85704">MSSQAWLSPEVQPSAPGVPPQPLTPGQTTTGGPPGPSPPIPRPQNDQPQESVRAKFVASPGYILPAPSFSYGVVSQNNNAPRASLPPQSTPLSAVSVQPPVPGHSATSGASFSYSVASHATTTSATASNPMQGGKPAGPTSAASLQPPVPGQSSVSVHPNSWDPERPVQNALAQARPPFLVRKGPPSTSGFSFSGNSQSVSSEDSQKHQASNSDASAAVAQEAKTSQPSSSTAQTTPLPAPSSTTSRPVSSSPNTYATPFYMPKAPPFPGPPRLPVTPGTPGPPGIALSAPQLSSSVNIRPSVIDTNSAIMRPNIASSAPGTSNAASVPITQTAQPPIYSPYPTLPGVVPPPQAMWMHPSQMGGLQRPPFLPYPGTFPGPFPMPLRPITVPPVAMPDSSQPPGVSPIGPPGGIPLADHGAGIQVTISEEQSPPPGIDKEKDTIDYTNKDDNAVSNEDTDQWTAHKTDTGAVYYYNALTGESTYEKPPGFKGEPDKVILQRTPVSWEKLVGTDWALVATNDGKKYYYNTKSKISSWQVPPEVAELRKKQEADAALKANAPVQNAGISSDKGSVSSSLSAPAINTGGREAMTFKSATAPVSSSALDLIKKKLQDSGMPVTSSALPSSTPVPTTSDANGQRVVDTTVKGQQSENSKDKLKVAQEVGHVSDSSSDSEDVDSGPTKEECVIQFKEMLKEKGIAPFSKWEKELPKILFDPRFKAIPGYTERRSLFEHFVRTRAEEERKEKRAAQKAAIEGFKQLLEGASEDINHKTDYETFKKKWGYDPRFVALDRKEREMLLNERYNCLQNIV</sequence>
<feature type="region of interest" description="Disordered" evidence="2">
    <location>
        <begin position="614"/>
        <end position="680"/>
    </location>
</feature>
<feature type="compositionally biased region" description="Polar residues" evidence="2">
    <location>
        <begin position="105"/>
        <end position="114"/>
    </location>
</feature>
<dbReference type="PROSITE" id="PS01159">
    <property type="entry name" value="WW_DOMAIN_1"/>
    <property type="match status" value="2"/>
</dbReference>
<reference evidence="6" key="1">
    <citation type="journal article" date="2013" name="Science">
        <title>The Amborella genome and the evolution of flowering plants.</title>
        <authorList>
            <consortium name="Amborella Genome Project"/>
        </authorList>
    </citation>
    <scope>NUCLEOTIDE SEQUENCE [LARGE SCALE GENOMIC DNA]</scope>
</reference>
<dbReference type="InterPro" id="IPR036020">
    <property type="entry name" value="WW_dom_sf"/>
</dbReference>
<protein>
    <recommendedName>
        <fullName evidence="7">Pre-mRNA-processing protein 40C</fullName>
    </recommendedName>
</protein>